<feature type="domain" description="NodB homology" evidence="5">
    <location>
        <begin position="95"/>
        <end position="284"/>
    </location>
</feature>
<keyword evidence="4" id="KW-0732">Signal</keyword>
<dbReference type="InterPro" id="IPR011330">
    <property type="entry name" value="Glyco_hydro/deAcase_b/a-brl"/>
</dbReference>
<dbReference type="GO" id="GO:0005975">
    <property type="term" value="P:carbohydrate metabolic process"/>
    <property type="evidence" value="ECO:0007669"/>
    <property type="project" value="InterPro"/>
</dbReference>
<dbReference type="InterPro" id="IPR002509">
    <property type="entry name" value="NODB_dom"/>
</dbReference>
<comment type="caution">
    <text evidence="6">The sequence shown here is derived from an EMBL/GenBank/DDBJ whole genome shotgun (WGS) entry which is preliminary data.</text>
</comment>
<dbReference type="EMBL" id="JAABOA010000456">
    <property type="protein sequence ID" value="KAF9584269.1"/>
    <property type="molecule type" value="Genomic_DNA"/>
</dbReference>
<keyword evidence="1" id="KW-0479">Metal-binding</keyword>
<evidence type="ECO:0000256" key="2">
    <source>
        <dbReference type="ARBA" id="ARBA00022801"/>
    </source>
</evidence>
<dbReference type="InterPro" id="IPR050248">
    <property type="entry name" value="Polysacc_deacetylase_ArnD"/>
</dbReference>
<sequence>MVKLIVSSIAAFALLAVAQAQATTPTQYPPGDQVPDIKSAQVQAWLKEIDLTGIPNPPSHGQLVAPACDRTPKGACIWMCEICPADDIIDCPLPNHWAITFDDGPTAATPPLLDYLKEQNVKATFFVQGTNLVQNKETLLREFKEGHILASHTWSHRALTALSNEQIVAEVKWTEKAVEDITGVRMKYIRPPFGDIDNRVRQVLKKLGYKVVNWSLDFDTKDYEALDATTRTKASAAFHKKLSDYVKGPKAHGIYSLQHDNTPGNVEFAKVITPYAAELGLKTATLSECQSDPYPYQGTPPPNTNTTNPTTTSGGSKNNTAPSSTSTAAGGKTTSDKPSSASGLTVNAKTATAAMAMVAAAAAYFF</sequence>
<feature type="compositionally biased region" description="Low complexity" evidence="3">
    <location>
        <begin position="304"/>
        <end position="333"/>
    </location>
</feature>
<dbReference type="Proteomes" id="UP000780801">
    <property type="component" value="Unassembled WGS sequence"/>
</dbReference>
<dbReference type="GO" id="GO:0016020">
    <property type="term" value="C:membrane"/>
    <property type="evidence" value="ECO:0007669"/>
    <property type="project" value="TreeGrafter"/>
</dbReference>
<evidence type="ECO:0000256" key="1">
    <source>
        <dbReference type="ARBA" id="ARBA00022723"/>
    </source>
</evidence>
<protein>
    <submittedName>
        <fullName evidence="6">Chitin deacetylase</fullName>
    </submittedName>
</protein>
<name>A0A9P6FZG2_9FUNG</name>
<organism evidence="6 7">
    <name type="scientific">Lunasporangiospora selenospora</name>
    <dbReference type="NCBI Taxonomy" id="979761"/>
    <lineage>
        <taxon>Eukaryota</taxon>
        <taxon>Fungi</taxon>
        <taxon>Fungi incertae sedis</taxon>
        <taxon>Mucoromycota</taxon>
        <taxon>Mortierellomycotina</taxon>
        <taxon>Mortierellomycetes</taxon>
        <taxon>Mortierellales</taxon>
        <taxon>Mortierellaceae</taxon>
        <taxon>Lunasporangiospora</taxon>
    </lineage>
</organism>
<feature type="compositionally biased region" description="Polar residues" evidence="3">
    <location>
        <begin position="336"/>
        <end position="345"/>
    </location>
</feature>
<feature type="region of interest" description="Disordered" evidence="3">
    <location>
        <begin position="290"/>
        <end position="345"/>
    </location>
</feature>
<dbReference type="PANTHER" id="PTHR10587">
    <property type="entry name" value="GLYCOSYL TRANSFERASE-RELATED"/>
    <property type="match status" value="1"/>
</dbReference>
<dbReference type="GO" id="GO:0009272">
    <property type="term" value="P:fungal-type cell wall biogenesis"/>
    <property type="evidence" value="ECO:0007669"/>
    <property type="project" value="UniProtKB-ARBA"/>
</dbReference>
<proteinExistence type="predicted"/>
<dbReference type="PROSITE" id="PS51677">
    <property type="entry name" value="NODB"/>
    <property type="match status" value="1"/>
</dbReference>
<feature type="chain" id="PRO_5040502895" evidence="4">
    <location>
        <begin position="21"/>
        <end position="366"/>
    </location>
</feature>
<dbReference type="Gene3D" id="3.20.20.370">
    <property type="entry name" value="Glycoside hydrolase/deacetylase"/>
    <property type="match status" value="1"/>
</dbReference>
<evidence type="ECO:0000256" key="3">
    <source>
        <dbReference type="SAM" id="MobiDB-lite"/>
    </source>
</evidence>
<dbReference type="Pfam" id="PF01522">
    <property type="entry name" value="Polysacc_deac_1"/>
    <property type="match status" value="1"/>
</dbReference>
<keyword evidence="7" id="KW-1185">Reference proteome</keyword>
<evidence type="ECO:0000313" key="7">
    <source>
        <dbReference type="Proteomes" id="UP000780801"/>
    </source>
</evidence>
<dbReference type="OrthoDB" id="407355at2759"/>
<dbReference type="GO" id="GO:0004099">
    <property type="term" value="F:chitin deacetylase activity"/>
    <property type="evidence" value="ECO:0007669"/>
    <property type="project" value="UniProtKB-ARBA"/>
</dbReference>
<reference evidence="6" key="1">
    <citation type="journal article" date="2020" name="Fungal Divers.">
        <title>Resolving the Mortierellaceae phylogeny through synthesis of multi-gene phylogenetics and phylogenomics.</title>
        <authorList>
            <person name="Vandepol N."/>
            <person name="Liber J."/>
            <person name="Desiro A."/>
            <person name="Na H."/>
            <person name="Kennedy M."/>
            <person name="Barry K."/>
            <person name="Grigoriev I.V."/>
            <person name="Miller A.N."/>
            <person name="O'Donnell K."/>
            <person name="Stajich J.E."/>
            <person name="Bonito G."/>
        </authorList>
    </citation>
    <scope>NUCLEOTIDE SEQUENCE</scope>
    <source>
        <strain evidence="6">KOD1015</strain>
    </source>
</reference>
<evidence type="ECO:0000259" key="5">
    <source>
        <dbReference type="PROSITE" id="PS51677"/>
    </source>
</evidence>
<accession>A0A9P6FZG2</accession>
<evidence type="ECO:0000256" key="4">
    <source>
        <dbReference type="SAM" id="SignalP"/>
    </source>
</evidence>
<dbReference type="PANTHER" id="PTHR10587:SF133">
    <property type="entry name" value="CHITIN DEACETYLASE 1-RELATED"/>
    <property type="match status" value="1"/>
</dbReference>
<dbReference type="AlphaFoldDB" id="A0A9P6FZG2"/>
<gene>
    <name evidence="6" type="primary">CDA2_13</name>
    <name evidence="6" type="ORF">BGW38_007008</name>
</gene>
<dbReference type="SUPFAM" id="SSF88713">
    <property type="entry name" value="Glycoside hydrolase/deacetylase"/>
    <property type="match status" value="1"/>
</dbReference>
<evidence type="ECO:0000313" key="6">
    <source>
        <dbReference type="EMBL" id="KAF9584269.1"/>
    </source>
</evidence>
<keyword evidence="2" id="KW-0378">Hydrolase</keyword>
<feature type="signal peptide" evidence="4">
    <location>
        <begin position="1"/>
        <end position="20"/>
    </location>
</feature>
<dbReference type="GO" id="GO:0046872">
    <property type="term" value="F:metal ion binding"/>
    <property type="evidence" value="ECO:0007669"/>
    <property type="project" value="UniProtKB-KW"/>
</dbReference>